<evidence type="ECO:0000256" key="2">
    <source>
        <dbReference type="SAM" id="SignalP"/>
    </source>
</evidence>
<dbReference type="Proteomes" id="UP000192907">
    <property type="component" value="Unassembled WGS sequence"/>
</dbReference>
<organism evidence="3 4">
    <name type="scientific">Pseudobacteriovorax antillogorgiicola</name>
    <dbReference type="NCBI Taxonomy" id="1513793"/>
    <lineage>
        <taxon>Bacteria</taxon>
        <taxon>Pseudomonadati</taxon>
        <taxon>Bdellovibrionota</taxon>
        <taxon>Oligoflexia</taxon>
        <taxon>Oligoflexales</taxon>
        <taxon>Pseudobacteriovoracaceae</taxon>
        <taxon>Pseudobacteriovorax</taxon>
    </lineage>
</organism>
<feature type="compositionally biased region" description="Gly residues" evidence="1">
    <location>
        <begin position="46"/>
        <end position="60"/>
    </location>
</feature>
<feature type="region of interest" description="Disordered" evidence="1">
    <location>
        <begin position="215"/>
        <end position="234"/>
    </location>
</feature>
<protein>
    <recommendedName>
        <fullName evidence="5">Lipoprotein</fullName>
    </recommendedName>
</protein>
<keyword evidence="4" id="KW-1185">Reference proteome</keyword>
<dbReference type="AlphaFoldDB" id="A0A1Y6BFY1"/>
<sequence>MKRLLNVALSIGTASLSLACDEGVLKNPESEQSQESTSNSDSSVFEGGGVGDADGTGGGTTETQPELQAVQAKLMASQWTGRCFGQGDAMIYLFDSQSFAEGRVAFQDANCQTEPLFMVQYGGIYDLESIDDAGLVAWQGELLKATVTLYYEPLIDDANSTQLYGFDDWVAGESKDVTGQAGPAGDVFEPREFYSTLQITQSGELAFGSFGLSPDERSSGVAWSANGGPYRQQP</sequence>
<dbReference type="RefSeq" id="WP_132315911.1">
    <property type="nucleotide sequence ID" value="NZ_FWZT01000003.1"/>
</dbReference>
<evidence type="ECO:0008006" key="5">
    <source>
        <dbReference type="Google" id="ProtNLM"/>
    </source>
</evidence>
<evidence type="ECO:0000313" key="4">
    <source>
        <dbReference type="Proteomes" id="UP000192907"/>
    </source>
</evidence>
<proteinExistence type="predicted"/>
<feature type="region of interest" description="Disordered" evidence="1">
    <location>
        <begin position="26"/>
        <end position="63"/>
    </location>
</feature>
<name>A0A1Y6BFY1_9BACT</name>
<dbReference type="EMBL" id="FWZT01000003">
    <property type="protein sequence ID" value="SMF02325.1"/>
    <property type="molecule type" value="Genomic_DNA"/>
</dbReference>
<feature type="chain" id="PRO_5012622049" description="Lipoprotein" evidence="2">
    <location>
        <begin position="20"/>
        <end position="234"/>
    </location>
</feature>
<evidence type="ECO:0000313" key="3">
    <source>
        <dbReference type="EMBL" id="SMF02325.1"/>
    </source>
</evidence>
<dbReference type="PROSITE" id="PS51257">
    <property type="entry name" value="PROKAR_LIPOPROTEIN"/>
    <property type="match status" value="1"/>
</dbReference>
<gene>
    <name evidence="3" type="ORF">SAMN06296036_103254</name>
</gene>
<feature type="signal peptide" evidence="2">
    <location>
        <begin position="1"/>
        <end position="19"/>
    </location>
</feature>
<feature type="compositionally biased region" description="Low complexity" evidence="1">
    <location>
        <begin position="30"/>
        <end position="43"/>
    </location>
</feature>
<reference evidence="4" key="1">
    <citation type="submission" date="2017-04" db="EMBL/GenBank/DDBJ databases">
        <authorList>
            <person name="Varghese N."/>
            <person name="Submissions S."/>
        </authorList>
    </citation>
    <scope>NUCLEOTIDE SEQUENCE [LARGE SCALE GENOMIC DNA]</scope>
    <source>
        <strain evidence="4">RKEM611</strain>
    </source>
</reference>
<evidence type="ECO:0000256" key="1">
    <source>
        <dbReference type="SAM" id="MobiDB-lite"/>
    </source>
</evidence>
<keyword evidence="2" id="KW-0732">Signal</keyword>
<accession>A0A1Y6BFY1</accession>